<dbReference type="Gene3D" id="3.40.50.720">
    <property type="entry name" value="NAD(P)-binding Rossmann-like Domain"/>
    <property type="match status" value="1"/>
</dbReference>
<dbReference type="Proteomes" id="UP000185936">
    <property type="component" value="Unassembled WGS sequence"/>
</dbReference>
<sequence length="90" mass="9994">MIELLKERGAEIVAYDPVAVAPMQERFPDIEYVSSAAAALDSADGTVVVTDWDEFATLDEEFDTMATPVVVDGRRIIEPRDEITYVGLTW</sequence>
<dbReference type="STRING" id="308853.SAMN05421752_11186"/>
<dbReference type="AlphaFoldDB" id="A0A1N7GDG0"/>
<dbReference type="Pfam" id="PF03720">
    <property type="entry name" value="UDPG_MGDP_dh_C"/>
    <property type="match status" value="1"/>
</dbReference>
<dbReference type="GO" id="GO:0051287">
    <property type="term" value="F:NAD binding"/>
    <property type="evidence" value="ECO:0007669"/>
    <property type="project" value="InterPro"/>
</dbReference>
<dbReference type="EMBL" id="FTNR01000011">
    <property type="protein sequence ID" value="SIS10580.1"/>
    <property type="molecule type" value="Genomic_DNA"/>
</dbReference>
<dbReference type="PANTHER" id="PTHR43750:SF3">
    <property type="entry name" value="UDP-GLUCOSE 6-DEHYDROGENASE TUAD"/>
    <property type="match status" value="1"/>
</dbReference>
<reference evidence="3" key="1">
    <citation type="submission" date="2017-01" db="EMBL/GenBank/DDBJ databases">
        <authorList>
            <person name="Varghese N."/>
            <person name="Submissions S."/>
        </authorList>
    </citation>
    <scope>NUCLEOTIDE SEQUENCE [LARGE SCALE GENOMIC DNA]</scope>
    <source>
        <strain evidence="3">type strain: HArc-</strain>
    </source>
</reference>
<dbReference type="InterPro" id="IPR036220">
    <property type="entry name" value="UDP-Glc/GDP-Man_DH_C_sf"/>
</dbReference>
<dbReference type="GO" id="GO:0016616">
    <property type="term" value="F:oxidoreductase activity, acting on the CH-OH group of donors, NAD or NADP as acceptor"/>
    <property type="evidence" value="ECO:0007669"/>
    <property type="project" value="InterPro"/>
</dbReference>
<organism evidence="2 3">
    <name type="scientific">Natronorubrum thiooxidans</name>
    <dbReference type="NCBI Taxonomy" id="308853"/>
    <lineage>
        <taxon>Archaea</taxon>
        <taxon>Methanobacteriati</taxon>
        <taxon>Methanobacteriota</taxon>
        <taxon>Stenosarchaea group</taxon>
        <taxon>Halobacteria</taxon>
        <taxon>Halobacteriales</taxon>
        <taxon>Natrialbaceae</taxon>
        <taxon>Natronorubrum</taxon>
    </lineage>
</organism>
<protein>
    <submittedName>
        <fullName evidence="2">UDPglucose 6-dehydrogenase</fullName>
    </submittedName>
</protein>
<dbReference type="InterPro" id="IPR014027">
    <property type="entry name" value="UDP-Glc/GDP-Man_DH_C"/>
</dbReference>
<keyword evidence="3" id="KW-1185">Reference proteome</keyword>
<evidence type="ECO:0000313" key="2">
    <source>
        <dbReference type="EMBL" id="SIS10580.1"/>
    </source>
</evidence>
<evidence type="ECO:0000259" key="1">
    <source>
        <dbReference type="SMART" id="SM00984"/>
    </source>
</evidence>
<name>A0A1N7GDG0_9EURY</name>
<feature type="domain" description="UDP-glucose/GDP-mannose dehydrogenase C-terminal" evidence="1">
    <location>
        <begin position="1"/>
        <end position="79"/>
    </location>
</feature>
<accession>A0A1N7GDG0</accession>
<proteinExistence type="predicted"/>
<evidence type="ECO:0000313" key="3">
    <source>
        <dbReference type="Proteomes" id="UP000185936"/>
    </source>
</evidence>
<dbReference type="PANTHER" id="PTHR43750">
    <property type="entry name" value="UDP-GLUCOSE 6-DEHYDROGENASE TUAD"/>
    <property type="match status" value="1"/>
</dbReference>
<dbReference type="SMART" id="SM00984">
    <property type="entry name" value="UDPG_MGDP_dh_C"/>
    <property type="match status" value="1"/>
</dbReference>
<gene>
    <name evidence="2" type="ORF">SAMN05421752_11186</name>
</gene>
<dbReference type="SUPFAM" id="SSF52413">
    <property type="entry name" value="UDP-glucose/GDP-mannose dehydrogenase C-terminal domain"/>
    <property type="match status" value="1"/>
</dbReference>